<dbReference type="PANTHER" id="PTHR23343">
    <property type="entry name" value="ZONA PELLUCIDA SPERM-BINDING PROTEIN"/>
    <property type="match status" value="1"/>
</dbReference>
<dbReference type="InterPro" id="IPR055356">
    <property type="entry name" value="ZP-N"/>
</dbReference>
<feature type="domain" description="ZP" evidence="14">
    <location>
        <begin position="141"/>
        <end position="415"/>
    </location>
</feature>
<sequence>MTVQLPPGPLAEVHILDSSKTLVPVLQTPRTCGYSLVKGEGKNILTIPYTACDVKIVGRRYTIQVAYTSGGQRAEIQVSCPYRRLKPKQGESMPLPSPPGCHIPRSQQVSCGPRRMGSSQCLAKGCCVDPETAHCYYPLEECTSDRHFVFAVHRTVTVPHVDPASLVISGNKSCAPVICTPDFAVFKFPVTGCGTHAFVVGETTIYLAEVMAMARRNSLNYGVITRDSPFRLLVECRYAEGNLASTGYLVKSPYLPSAILSQGVFGVQLRIATGKRVGTCSCPDEHYSRFYPQYHRPLRLLLGSPVYLEVRLLNAPDPSLVLLVHYCIAYPRSAQAAWVLLYEGCPNPLDYGQTSTLHINDKVPLPKHHRRFEIRTFQFMERTAHRYLDEEIYFMCSTEVCSPKVRKCVEGCFDGRKIPVIPDPNLDKRCGRKPCPVNSKSSELPAQ</sequence>
<protein>
    <recommendedName>
        <fullName evidence="18">Zona pellucida sperm-binding protein 4</fullName>
    </recommendedName>
</protein>
<dbReference type="Proteomes" id="UP000018468">
    <property type="component" value="Linkage group LG12"/>
</dbReference>
<evidence type="ECO:0000256" key="11">
    <source>
        <dbReference type="ARBA" id="ARBA00023279"/>
    </source>
</evidence>
<dbReference type="PROSITE" id="PS51448">
    <property type="entry name" value="P_TREFOIL_2"/>
    <property type="match status" value="1"/>
</dbReference>
<keyword evidence="11" id="KW-0278">Fertilization</keyword>
<dbReference type="GeneTree" id="ENSGT00940000163253"/>
<keyword evidence="9 13" id="KW-1015">Disulfide bond</keyword>
<evidence type="ECO:0000256" key="5">
    <source>
        <dbReference type="ARBA" id="ARBA00022685"/>
    </source>
</evidence>
<dbReference type="SMART" id="SM00241">
    <property type="entry name" value="ZP"/>
    <property type="match status" value="1"/>
</dbReference>
<evidence type="ECO:0000313" key="17">
    <source>
        <dbReference type="Proteomes" id="UP000018468"/>
    </source>
</evidence>
<evidence type="ECO:0000256" key="7">
    <source>
        <dbReference type="ARBA" id="ARBA00022989"/>
    </source>
</evidence>
<organism evidence="16 17">
    <name type="scientific">Lepisosteus oculatus</name>
    <name type="common">Spotted gar</name>
    <dbReference type="NCBI Taxonomy" id="7918"/>
    <lineage>
        <taxon>Eukaryota</taxon>
        <taxon>Metazoa</taxon>
        <taxon>Chordata</taxon>
        <taxon>Craniata</taxon>
        <taxon>Vertebrata</taxon>
        <taxon>Euteleostomi</taxon>
        <taxon>Actinopterygii</taxon>
        <taxon>Neopterygii</taxon>
        <taxon>Holostei</taxon>
        <taxon>Semionotiformes</taxon>
        <taxon>Lepisosteidae</taxon>
        <taxon>Lepisosteus</taxon>
    </lineage>
</organism>
<reference evidence="16" key="3">
    <citation type="submission" date="2025-09" db="UniProtKB">
        <authorList>
            <consortium name="Ensembl"/>
        </authorList>
    </citation>
    <scope>IDENTIFICATION</scope>
</reference>
<feature type="disulfide bond" evidence="13">
    <location>
        <begin position="101"/>
        <end position="127"/>
    </location>
</feature>
<feature type="disulfide bond" evidence="13">
    <location>
        <begin position="111"/>
        <end position="126"/>
    </location>
</feature>
<keyword evidence="3" id="KW-0964">Secreted</keyword>
<dbReference type="PROSITE" id="PS51034">
    <property type="entry name" value="ZP_2"/>
    <property type="match status" value="1"/>
</dbReference>
<keyword evidence="2" id="KW-1003">Cell membrane</keyword>
<dbReference type="InterPro" id="IPR000519">
    <property type="entry name" value="P_trefoil_dom"/>
</dbReference>
<dbReference type="Gene3D" id="2.60.40.3210">
    <property type="entry name" value="Zona pellucida, ZP-N domain"/>
    <property type="match status" value="1"/>
</dbReference>
<evidence type="ECO:0008006" key="18">
    <source>
        <dbReference type="Google" id="ProtNLM"/>
    </source>
</evidence>
<evidence type="ECO:0000256" key="3">
    <source>
        <dbReference type="ARBA" id="ARBA00022525"/>
    </source>
</evidence>
<evidence type="ECO:0000256" key="12">
    <source>
        <dbReference type="ARBA" id="ARBA00024183"/>
    </source>
</evidence>
<dbReference type="Ensembl" id="ENSLOCT00000014104.1">
    <property type="protein sequence ID" value="ENSLOCP00000014075.1"/>
    <property type="gene ID" value="ENSLOCG00000011456.1"/>
</dbReference>
<dbReference type="OMA" id="MGCCVDL"/>
<dbReference type="Pfam" id="PF00088">
    <property type="entry name" value="Trefoil"/>
    <property type="match status" value="1"/>
</dbReference>
<keyword evidence="7" id="KW-1133">Transmembrane helix</keyword>
<keyword evidence="10" id="KW-0325">Glycoprotein</keyword>
<keyword evidence="5" id="KW-0165">Cleavage on pair of basic residues</keyword>
<feature type="domain" description="P-type" evidence="15">
    <location>
        <begin position="99"/>
        <end position="139"/>
    </location>
</feature>
<dbReference type="Pfam" id="PF23344">
    <property type="entry name" value="ZP-N"/>
    <property type="match status" value="1"/>
</dbReference>
<dbReference type="InParanoid" id="W5N0B6"/>
<dbReference type="SUPFAM" id="SSF57492">
    <property type="entry name" value="Trefoil"/>
    <property type="match status" value="1"/>
</dbReference>
<dbReference type="eggNOG" id="ENOG502QV2W">
    <property type="taxonomic scope" value="Eukaryota"/>
</dbReference>
<evidence type="ECO:0000256" key="10">
    <source>
        <dbReference type="ARBA" id="ARBA00023180"/>
    </source>
</evidence>
<evidence type="ECO:0000256" key="13">
    <source>
        <dbReference type="PROSITE-ProRule" id="PRU00779"/>
    </source>
</evidence>
<dbReference type="STRING" id="7918.ENSLOCP00000014075"/>
<dbReference type="InterPro" id="IPR042235">
    <property type="entry name" value="ZP-C_dom"/>
</dbReference>
<dbReference type="Pfam" id="PF00100">
    <property type="entry name" value="Zona_pellucida"/>
    <property type="match status" value="1"/>
</dbReference>
<accession>W5N0B6</accession>
<evidence type="ECO:0000256" key="1">
    <source>
        <dbReference type="ARBA" id="ARBA00004251"/>
    </source>
</evidence>
<dbReference type="GO" id="GO:0035805">
    <property type="term" value="C:egg coat"/>
    <property type="evidence" value="ECO:0000318"/>
    <property type="project" value="GO_Central"/>
</dbReference>
<evidence type="ECO:0000256" key="9">
    <source>
        <dbReference type="ARBA" id="ARBA00023157"/>
    </source>
</evidence>
<keyword evidence="4" id="KW-0272">Extracellular matrix</keyword>
<dbReference type="PANTHER" id="PTHR23343:SF117">
    <property type="entry name" value="ZONA PELLUCIDA SPERM-BINDING PROTEIN 4-LIKE ISOFORM X1"/>
    <property type="match status" value="1"/>
</dbReference>
<evidence type="ECO:0000256" key="2">
    <source>
        <dbReference type="ARBA" id="ARBA00022475"/>
    </source>
</evidence>
<dbReference type="AlphaFoldDB" id="W5N0B6"/>
<dbReference type="InterPro" id="IPR001507">
    <property type="entry name" value="ZP_dom"/>
</dbReference>
<name>W5N0B6_LEPOC</name>
<dbReference type="InterPro" id="IPR051148">
    <property type="entry name" value="Zona_Pellucida_Domain_gp"/>
</dbReference>
<dbReference type="SMART" id="SM00018">
    <property type="entry name" value="PD"/>
    <property type="match status" value="1"/>
</dbReference>
<evidence type="ECO:0000313" key="16">
    <source>
        <dbReference type="Ensembl" id="ENSLOCP00000014075.1"/>
    </source>
</evidence>
<dbReference type="GO" id="GO:0032190">
    <property type="term" value="F:acrosin binding"/>
    <property type="evidence" value="ECO:0000318"/>
    <property type="project" value="GO_Central"/>
</dbReference>
<dbReference type="CDD" id="cd00111">
    <property type="entry name" value="Trefoil"/>
    <property type="match status" value="1"/>
</dbReference>
<evidence type="ECO:0000259" key="15">
    <source>
        <dbReference type="PROSITE" id="PS51448"/>
    </source>
</evidence>
<keyword evidence="17" id="KW-1185">Reference proteome</keyword>
<dbReference type="GO" id="GO:0060468">
    <property type="term" value="P:prevention of polyspermy"/>
    <property type="evidence" value="ECO:0000318"/>
    <property type="project" value="GO_Central"/>
</dbReference>
<dbReference type="GO" id="GO:0005886">
    <property type="term" value="C:plasma membrane"/>
    <property type="evidence" value="ECO:0007669"/>
    <property type="project" value="UniProtKB-SubCell"/>
</dbReference>
<reference evidence="16" key="2">
    <citation type="submission" date="2025-08" db="UniProtKB">
        <authorList>
            <consortium name="Ensembl"/>
        </authorList>
    </citation>
    <scope>IDENTIFICATION</scope>
</reference>
<comment type="subcellular location">
    <subcellularLocation>
        <location evidence="1">Cell membrane</location>
        <topology evidence="1">Single-pass type I membrane protein</topology>
    </subcellularLocation>
    <subcellularLocation>
        <location evidence="12">Zona pellucida</location>
    </subcellularLocation>
</comment>
<dbReference type="Gene3D" id="4.10.110.10">
    <property type="entry name" value="Spasmolytic Protein, domain 1"/>
    <property type="match status" value="1"/>
</dbReference>
<keyword evidence="6" id="KW-0812">Transmembrane</keyword>
<dbReference type="GO" id="GO:0035804">
    <property type="term" value="F:structural constituent of egg coat"/>
    <property type="evidence" value="ECO:0000318"/>
    <property type="project" value="GO_Central"/>
</dbReference>
<reference evidence="17" key="1">
    <citation type="submission" date="2011-12" db="EMBL/GenBank/DDBJ databases">
        <title>The Draft Genome of Lepisosteus oculatus.</title>
        <authorList>
            <consortium name="The Broad Institute Genome Assembly &amp; Analysis Group"/>
            <consortium name="Computational R&amp;D Group"/>
            <consortium name="and Sequencing Platform"/>
            <person name="Di Palma F."/>
            <person name="Alfoldi J."/>
            <person name="Johnson J."/>
            <person name="Berlin A."/>
            <person name="Gnerre S."/>
            <person name="Jaffe D."/>
            <person name="MacCallum I."/>
            <person name="Young S."/>
            <person name="Walker B.J."/>
            <person name="Lander E.S."/>
            <person name="Lindblad-Toh K."/>
        </authorList>
    </citation>
    <scope>NUCLEOTIDE SEQUENCE [LARGE SCALE GENOMIC DNA]</scope>
</reference>
<dbReference type="HOGENOM" id="CLU_026010_0_0_1"/>
<evidence type="ECO:0000256" key="6">
    <source>
        <dbReference type="ARBA" id="ARBA00022692"/>
    </source>
</evidence>
<dbReference type="InterPro" id="IPR044913">
    <property type="entry name" value="P_trefoil_dom_sf"/>
</dbReference>
<dbReference type="GO" id="GO:0007339">
    <property type="term" value="P:binding of sperm to zona pellucida"/>
    <property type="evidence" value="ECO:0000318"/>
    <property type="project" value="GO_Central"/>
</dbReference>
<dbReference type="EMBL" id="AHAT01031166">
    <property type="status" value="NOT_ANNOTATED_CDS"/>
    <property type="molecule type" value="Genomic_DNA"/>
</dbReference>
<proteinExistence type="predicted"/>
<keyword evidence="8" id="KW-0472">Membrane</keyword>
<dbReference type="Bgee" id="ENSLOCG00000011456">
    <property type="expression patterns" value="Expressed in ovary and 6 other cell types or tissues"/>
</dbReference>
<evidence type="ECO:0000256" key="4">
    <source>
        <dbReference type="ARBA" id="ARBA00022530"/>
    </source>
</evidence>
<evidence type="ECO:0000259" key="14">
    <source>
        <dbReference type="PROSITE" id="PS51034"/>
    </source>
</evidence>
<dbReference type="Gene3D" id="2.60.40.4100">
    <property type="entry name" value="Zona pellucida, ZP-C domain"/>
    <property type="match status" value="1"/>
</dbReference>
<evidence type="ECO:0000256" key="8">
    <source>
        <dbReference type="ARBA" id="ARBA00023136"/>
    </source>
</evidence>
<dbReference type="InterPro" id="IPR055355">
    <property type="entry name" value="ZP-C"/>
</dbReference>
<comment type="caution">
    <text evidence="13">Lacks conserved residue(s) required for the propagation of feature annotation.</text>
</comment>